<proteinExistence type="inferred from homology"/>
<comment type="similarity">
    <text evidence="1">Belongs to the membrane fusion protein (MFP) (TC 8.A.1) family.</text>
</comment>
<dbReference type="RefSeq" id="WP_221136934.1">
    <property type="nucleotide sequence ID" value="NZ_JABDXU010000006.1"/>
</dbReference>
<dbReference type="InterPro" id="IPR006143">
    <property type="entry name" value="RND_pump_MFP"/>
</dbReference>
<reference evidence="4" key="1">
    <citation type="submission" date="2020-04" db="EMBL/GenBank/DDBJ databases">
        <title>Global-level population genomics: horizontal gene transfer, symbiosis and evolution in Rhizobia.</title>
        <authorList>
            <person name="Gai Y."/>
        </authorList>
    </citation>
    <scope>NUCLEOTIDE SEQUENCE</scope>
    <source>
        <strain evidence="4">BLR57</strain>
    </source>
</reference>
<evidence type="ECO:0000256" key="2">
    <source>
        <dbReference type="SAM" id="MobiDB-lite"/>
    </source>
</evidence>
<dbReference type="InterPro" id="IPR058625">
    <property type="entry name" value="MdtA-like_BSH"/>
</dbReference>
<evidence type="ECO:0000256" key="1">
    <source>
        <dbReference type="ARBA" id="ARBA00009477"/>
    </source>
</evidence>
<comment type="caution">
    <text evidence="4">The sequence shown here is derived from an EMBL/GenBank/DDBJ whole genome shotgun (WGS) entry which is preliminary data.</text>
</comment>
<feature type="region of interest" description="Disordered" evidence="2">
    <location>
        <begin position="1"/>
        <end position="22"/>
    </location>
</feature>
<evidence type="ECO:0000313" key="4">
    <source>
        <dbReference type="EMBL" id="MBX5023254.1"/>
    </source>
</evidence>
<name>A0A9Q3QWB1_9HYPH</name>
<dbReference type="Gene3D" id="2.40.30.170">
    <property type="match status" value="1"/>
</dbReference>
<sequence length="412" mass="43511">MTSFTPLSRTLRLRQADRPSPSPRKRRLAWILLLAATALPIRALAADIEGPKVSVIAATAQVLEQSVLVVGTIVARETTLVNTDLSGARIVSIAAEEGDLVSRGQVLATLDTSRIDVELQQNDAQAASAAAQLGQASSALDNAMISQEEAEADLIRAQKLVPKGLMSQEALEQRQKALARAEVSVRASRQAVRSAEAAIKTVAAARKDIELRLSYTRIVAPSAGRIIHRSAKVGATASSSSEQLFIIANDDQFELEAEIPQAQFDVVPVGAVAHVRLDDNREGLTSAVRFVAPALADRTRLGRARIALPPGLTAPIGALASARIQIGSSKGIFLPASAIAGTGEEPSIKILRDNRIERKPVLLGWRQAGFIQIRSGVNEGDLVVAKAGGFLEAGEQAIPIVVQADASLSQGN</sequence>
<dbReference type="Gene3D" id="2.40.420.20">
    <property type="match status" value="1"/>
</dbReference>
<dbReference type="Gene3D" id="2.40.50.100">
    <property type="match status" value="1"/>
</dbReference>
<dbReference type="AlphaFoldDB" id="A0A9Q3QWB1"/>
<evidence type="ECO:0000259" key="3">
    <source>
        <dbReference type="Pfam" id="PF25917"/>
    </source>
</evidence>
<evidence type="ECO:0000313" key="5">
    <source>
        <dbReference type="Proteomes" id="UP000749740"/>
    </source>
</evidence>
<gene>
    <name evidence="4" type="ORF">HJB63_11825</name>
</gene>
<dbReference type="PANTHER" id="PTHR30469:SF15">
    <property type="entry name" value="HLYD FAMILY OF SECRETION PROTEINS"/>
    <property type="match status" value="1"/>
</dbReference>
<dbReference type="GO" id="GO:1990281">
    <property type="term" value="C:efflux pump complex"/>
    <property type="evidence" value="ECO:0007669"/>
    <property type="project" value="TreeGrafter"/>
</dbReference>
<dbReference type="GO" id="GO:0015562">
    <property type="term" value="F:efflux transmembrane transporter activity"/>
    <property type="evidence" value="ECO:0007669"/>
    <property type="project" value="TreeGrafter"/>
</dbReference>
<dbReference type="Pfam" id="PF25917">
    <property type="entry name" value="BSH_RND"/>
    <property type="match status" value="1"/>
</dbReference>
<feature type="domain" description="Multidrug resistance protein MdtA-like barrel-sandwich hybrid" evidence="3">
    <location>
        <begin position="89"/>
        <end position="246"/>
    </location>
</feature>
<dbReference type="NCBIfam" id="TIGR01730">
    <property type="entry name" value="RND_mfp"/>
    <property type="match status" value="1"/>
</dbReference>
<accession>A0A9Q3QWB1</accession>
<dbReference type="PANTHER" id="PTHR30469">
    <property type="entry name" value="MULTIDRUG RESISTANCE PROTEIN MDTA"/>
    <property type="match status" value="1"/>
</dbReference>
<dbReference type="Proteomes" id="UP000749740">
    <property type="component" value="Unassembled WGS sequence"/>
</dbReference>
<dbReference type="Gene3D" id="1.10.287.470">
    <property type="entry name" value="Helix hairpin bin"/>
    <property type="match status" value="1"/>
</dbReference>
<dbReference type="SUPFAM" id="SSF111369">
    <property type="entry name" value="HlyD-like secretion proteins"/>
    <property type="match status" value="1"/>
</dbReference>
<protein>
    <submittedName>
        <fullName evidence="4">Efflux RND transporter periplasmic adaptor subunit</fullName>
    </submittedName>
</protein>
<dbReference type="EMBL" id="JABDYC010000003">
    <property type="protein sequence ID" value="MBX5023254.1"/>
    <property type="molecule type" value="Genomic_DNA"/>
</dbReference>
<organism evidence="4 5">
    <name type="scientific">Rhizobium lentis</name>
    <dbReference type="NCBI Taxonomy" id="1138194"/>
    <lineage>
        <taxon>Bacteria</taxon>
        <taxon>Pseudomonadati</taxon>
        <taxon>Pseudomonadota</taxon>
        <taxon>Alphaproteobacteria</taxon>
        <taxon>Hyphomicrobiales</taxon>
        <taxon>Rhizobiaceae</taxon>
        <taxon>Rhizobium/Agrobacterium group</taxon>
        <taxon>Rhizobium</taxon>
    </lineage>
</organism>